<dbReference type="AlphaFoldDB" id="A0A497EW81"/>
<evidence type="ECO:0000313" key="8">
    <source>
        <dbReference type="EMBL" id="RLE51633.1"/>
    </source>
</evidence>
<feature type="domain" description="Type II secretion system protein GspF" evidence="7">
    <location>
        <begin position="119"/>
        <end position="242"/>
    </location>
</feature>
<evidence type="ECO:0000256" key="1">
    <source>
        <dbReference type="ARBA" id="ARBA00004651"/>
    </source>
</evidence>
<evidence type="ECO:0000256" key="5">
    <source>
        <dbReference type="ARBA" id="ARBA00023136"/>
    </source>
</evidence>
<dbReference type="Pfam" id="PF00482">
    <property type="entry name" value="T2SSF"/>
    <property type="match status" value="2"/>
</dbReference>
<feature type="transmembrane region" description="Helical" evidence="6">
    <location>
        <begin position="461"/>
        <end position="485"/>
    </location>
</feature>
<name>A0A497EW81_9CREN</name>
<feature type="transmembrane region" description="Helical" evidence="6">
    <location>
        <begin position="545"/>
        <end position="565"/>
    </location>
</feature>
<feature type="transmembrane region" description="Helical" evidence="6">
    <location>
        <begin position="510"/>
        <end position="533"/>
    </location>
</feature>
<keyword evidence="2" id="KW-1003">Cell membrane</keyword>
<feature type="transmembrane region" description="Helical" evidence="6">
    <location>
        <begin position="51"/>
        <end position="72"/>
    </location>
</feature>
<evidence type="ECO:0000259" key="7">
    <source>
        <dbReference type="Pfam" id="PF00482"/>
    </source>
</evidence>
<feature type="domain" description="Type II secretion system protein GspF" evidence="7">
    <location>
        <begin position="353"/>
        <end position="480"/>
    </location>
</feature>
<comment type="subcellular location">
    <subcellularLocation>
        <location evidence="1">Cell membrane</location>
        <topology evidence="1">Multi-pass membrane protein</topology>
    </subcellularLocation>
</comment>
<dbReference type="PANTHER" id="PTHR35402">
    <property type="entry name" value="INTEGRAL MEMBRANE PROTEIN-RELATED"/>
    <property type="match status" value="1"/>
</dbReference>
<feature type="transmembrane region" description="Helical" evidence="6">
    <location>
        <begin position="257"/>
        <end position="278"/>
    </location>
</feature>
<evidence type="ECO:0000256" key="4">
    <source>
        <dbReference type="ARBA" id="ARBA00022989"/>
    </source>
</evidence>
<dbReference type="InterPro" id="IPR018076">
    <property type="entry name" value="T2SS_GspF_dom"/>
</dbReference>
<proteinExistence type="predicted"/>
<comment type="caution">
    <text evidence="8">The sequence shown here is derived from an EMBL/GenBank/DDBJ whole genome shotgun (WGS) entry which is preliminary data.</text>
</comment>
<dbReference type="PANTHER" id="PTHR35402:SF1">
    <property type="entry name" value="TYPE II SECRETION SYSTEM PROTEIN GSPF DOMAIN-CONTAINING PROTEIN"/>
    <property type="match status" value="1"/>
</dbReference>
<dbReference type="InterPro" id="IPR056569">
    <property type="entry name" value="ArlJ-like"/>
</dbReference>
<sequence>MNSRRLFGVPVGFAYKHFGGFGELLAIKFGLDEKICKAGLQISPIGYGSVFAFHSIAICAPAIAVAIFLVILMKLHYYWLIIPGALPIAVIIIFLLYPKLKADSRRSALLAELPFIATYAGILSLAGLPLYRAFERLSNQSVFPAARREGMLILREKLFFSKEPTLALETVAIKHPLKEFRDYITSYLRILRTGGDSLSYLMDYSSKAVEWIRNALKSYAENAKLYGDLMIALFVFIPLGIFSIFSLMAPDQGLQFMKFYCFAVAPMSALGLIVAIDSEQFKLPQSCEKYVFTALKCLGVSIVAAIIARMYYFNLEFHEVLSIIIIASLVPPAIQYEVDSRKQLKIERALPKFLRDVAEARKVGLSIEKAVSEAASRSYGQPLDDLIKRINYMLRFSFTPIDQALEHAIREVKSWFGKAILWLFKEALITGGGSAETFTVLAKFSEDYIEVKSKVSRELRAYCVIGYVTSLILLFVIVQLINYGIVPQVQLASKLPEIYSLNLNIISRELLNQLVSISFTTIVVVSSLIGLVVGKISSGSIVGGFKHSAICTFIALIGIKGVGYFW</sequence>
<feature type="transmembrane region" description="Helical" evidence="6">
    <location>
        <begin position="77"/>
        <end position="97"/>
    </location>
</feature>
<accession>A0A497EW81</accession>
<feature type="transmembrane region" description="Helical" evidence="6">
    <location>
        <begin position="109"/>
        <end position="131"/>
    </location>
</feature>
<dbReference type="Proteomes" id="UP000269499">
    <property type="component" value="Unassembled WGS sequence"/>
</dbReference>
<keyword evidence="3 6" id="KW-0812">Transmembrane</keyword>
<keyword evidence="4 6" id="KW-1133">Transmembrane helix</keyword>
<protein>
    <recommendedName>
        <fullName evidence="7">Type II secretion system protein GspF domain-containing protein</fullName>
    </recommendedName>
</protein>
<evidence type="ECO:0000256" key="2">
    <source>
        <dbReference type="ARBA" id="ARBA00022475"/>
    </source>
</evidence>
<organism evidence="8 9">
    <name type="scientific">Thermoproteota archaeon</name>
    <dbReference type="NCBI Taxonomy" id="2056631"/>
    <lineage>
        <taxon>Archaea</taxon>
        <taxon>Thermoproteota</taxon>
    </lineage>
</organism>
<reference evidence="8 9" key="1">
    <citation type="submission" date="2018-06" db="EMBL/GenBank/DDBJ databases">
        <title>Extensive metabolic versatility and redundancy in microbially diverse, dynamic hydrothermal sediments.</title>
        <authorList>
            <person name="Dombrowski N."/>
            <person name="Teske A."/>
            <person name="Baker B.J."/>
        </authorList>
    </citation>
    <scope>NUCLEOTIDE SEQUENCE [LARGE SCALE GENOMIC DNA]</scope>
    <source>
        <strain evidence="8">B20_G2</strain>
    </source>
</reference>
<dbReference type="GO" id="GO:0005886">
    <property type="term" value="C:plasma membrane"/>
    <property type="evidence" value="ECO:0007669"/>
    <property type="project" value="UniProtKB-SubCell"/>
</dbReference>
<evidence type="ECO:0000256" key="3">
    <source>
        <dbReference type="ARBA" id="ARBA00022692"/>
    </source>
</evidence>
<evidence type="ECO:0000313" key="9">
    <source>
        <dbReference type="Proteomes" id="UP000269499"/>
    </source>
</evidence>
<gene>
    <name evidence="8" type="ORF">DRJ26_05570</name>
</gene>
<feature type="transmembrane region" description="Helical" evidence="6">
    <location>
        <begin position="225"/>
        <end position="245"/>
    </location>
</feature>
<evidence type="ECO:0000256" key="6">
    <source>
        <dbReference type="SAM" id="Phobius"/>
    </source>
</evidence>
<keyword evidence="5 6" id="KW-0472">Membrane</keyword>
<dbReference type="EMBL" id="QMRA01000160">
    <property type="protein sequence ID" value="RLE51633.1"/>
    <property type="molecule type" value="Genomic_DNA"/>
</dbReference>
<feature type="transmembrane region" description="Helical" evidence="6">
    <location>
        <begin position="290"/>
        <end position="308"/>
    </location>
</feature>